<feature type="transmembrane region" description="Helical" evidence="7">
    <location>
        <begin position="32"/>
        <end position="54"/>
    </location>
</feature>
<feature type="transmembrane region" description="Helical" evidence="7">
    <location>
        <begin position="134"/>
        <end position="159"/>
    </location>
</feature>
<keyword evidence="2 7" id="KW-0813">Transport</keyword>
<dbReference type="PANTHER" id="PTHR43744">
    <property type="entry name" value="ABC TRANSPORTER PERMEASE PROTEIN MG189-RELATED-RELATED"/>
    <property type="match status" value="1"/>
</dbReference>
<dbReference type="PANTHER" id="PTHR43744:SF8">
    <property type="entry name" value="SN-GLYCEROL-3-PHOSPHATE TRANSPORT SYSTEM PERMEASE PROTEIN UGPE"/>
    <property type="match status" value="1"/>
</dbReference>
<dbReference type="EMBL" id="JAOUSF010000001">
    <property type="protein sequence ID" value="MCU9612635.1"/>
    <property type="molecule type" value="Genomic_DNA"/>
</dbReference>
<proteinExistence type="inferred from homology"/>
<dbReference type="PROSITE" id="PS50928">
    <property type="entry name" value="ABC_TM1"/>
    <property type="match status" value="1"/>
</dbReference>
<name>A0AAE3IQB5_9BACI</name>
<feature type="domain" description="ABC transmembrane type-1" evidence="8">
    <location>
        <begin position="97"/>
        <end position="313"/>
    </location>
</feature>
<feature type="transmembrane region" description="Helical" evidence="7">
    <location>
        <begin position="179"/>
        <end position="201"/>
    </location>
</feature>
<evidence type="ECO:0000256" key="6">
    <source>
        <dbReference type="ARBA" id="ARBA00023136"/>
    </source>
</evidence>
<evidence type="ECO:0000256" key="2">
    <source>
        <dbReference type="ARBA" id="ARBA00022448"/>
    </source>
</evidence>
<evidence type="ECO:0000256" key="1">
    <source>
        <dbReference type="ARBA" id="ARBA00004651"/>
    </source>
</evidence>
<gene>
    <name evidence="9" type="ORF">OEV98_03530</name>
</gene>
<comment type="caution">
    <text evidence="9">The sequence shown here is derived from an EMBL/GenBank/DDBJ whole genome shotgun (WGS) entry which is preliminary data.</text>
</comment>
<dbReference type="CDD" id="cd06261">
    <property type="entry name" value="TM_PBP2"/>
    <property type="match status" value="1"/>
</dbReference>
<feature type="transmembrane region" description="Helical" evidence="7">
    <location>
        <begin position="101"/>
        <end position="122"/>
    </location>
</feature>
<evidence type="ECO:0000256" key="5">
    <source>
        <dbReference type="ARBA" id="ARBA00022989"/>
    </source>
</evidence>
<dbReference type="Proteomes" id="UP001209318">
    <property type="component" value="Unassembled WGS sequence"/>
</dbReference>
<dbReference type="Gene3D" id="1.10.3720.10">
    <property type="entry name" value="MetI-like"/>
    <property type="match status" value="1"/>
</dbReference>
<dbReference type="RefSeq" id="WP_263071819.1">
    <property type="nucleotide sequence ID" value="NZ_JAOUSF010000001.1"/>
</dbReference>
<dbReference type="InterPro" id="IPR035906">
    <property type="entry name" value="MetI-like_sf"/>
</dbReference>
<evidence type="ECO:0000313" key="10">
    <source>
        <dbReference type="Proteomes" id="UP001209318"/>
    </source>
</evidence>
<evidence type="ECO:0000256" key="7">
    <source>
        <dbReference type="RuleBase" id="RU363032"/>
    </source>
</evidence>
<keyword evidence="3" id="KW-1003">Cell membrane</keyword>
<keyword evidence="6 7" id="KW-0472">Membrane</keyword>
<feature type="transmembrane region" description="Helical" evidence="7">
    <location>
        <begin position="294"/>
        <end position="314"/>
    </location>
</feature>
<keyword evidence="5 7" id="KW-1133">Transmembrane helix</keyword>
<keyword evidence="4 7" id="KW-0812">Transmembrane</keyword>
<feature type="transmembrane region" description="Helical" evidence="7">
    <location>
        <begin position="231"/>
        <end position="252"/>
    </location>
</feature>
<dbReference type="SUPFAM" id="SSF161098">
    <property type="entry name" value="MetI-like"/>
    <property type="match status" value="1"/>
</dbReference>
<dbReference type="Pfam" id="PF00528">
    <property type="entry name" value="BPD_transp_1"/>
    <property type="match status" value="1"/>
</dbReference>
<comment type="similarity">
    <text evidence="7">Belongs to the binding-protein-dependent transport system permease family.</text>
</comment>
<dbReference type="GO" id="GO:0055085">
    <property type="term" value="P:transmembrane transport"/>
    <property type="evidence" value="ECO:0007669"/>
    <property type="project" value="InterPro"/>
</dbReference>
<accession>A0AAE3IQB5</accession>
<dbReference type="InterPro" id="IPR000515">
    <property type="entry name" value="MetI-like"/>
</dbReference>
<protein>
    <submittedName>
        <fullName evidence="9">Carbohydrate ABC transporter permease</fullName>
    </submittedName>
</protein>
<evidence type="ECO:0000256" key="3">
    <source>
        <dbReference type="ARBA" id="ARBA00022475"/>
    </source>
</evidence>
<evidence type="ECO:0000313" key="9">
    <source>
        <dbReference type="EMBL" id="MCU9612635.1"/>
    </source>
</evidence>
<dbReference type="GO" id="GO:0005886">
    <property type="term" value="C:plasma membrane"/>
    <property type="evidence" value="ECO:0007669"/>
    <property type="project" value="UniProtKB-SubCell"/>
</dbReference>
<organism evidence="9 10">
    <name type="scientific">Perspicuibacillus lycopersici</name>
    <dbReference type="NCBI Taxonomy" id="1325689"/>
    <lineage>
        <taxon>Bacteria</taxon>
        <taxon>Bacillati</taxon>
        <taxon>Bacillota</taxon>
        <taxon>Bacilli</taxon>
        <taxon>Bacillales</taxon>
        <taxon>Bacillaceae</taxon>
        <taxon>Perspicuibacillus</taxon>
    </lineage>
</organism>
<keyword evidence="10" id="KW-1185">Reference proteome</keyword>
<reference evidence="9" key="1">
    <citation type="submission" date="2022-10" db="EMBL/GenBank/DDBJ databases">
        <title>Description of Fervidibacillus gen. nov. in the family Fervidibacillaceae fam. nov. with two species, Fervidibacillus albus sp. nov., and Fervidibacillus halotolerans sp. nov., isolated from tidal flat sediments.</title>
        <authorList>
            <person name="Kwon K.K."/>
            <person name="Yang S.-H."/>
        </authorList>
    </citation>
    <scope>NUCLEOTIDE SEQUENCE</scope>
    <source>
        <strain evidence="9">JCM 19140</strain>
    </source>
</reference>
<sequence>MELIAKKSVNKNTNHVTIQERFRGIARKGSKLTWSFVRFVIIFGICFVILQPLLTKFAVSLMSEADLYDATVQYVPREITFQNYIDAFVGMDYAATFGRTLALSLIASVLQLASCTIVGYGFARFKFPFKNTIFMLVILCLLVPPMTLMLPLFLHFRFFDIFGLFEMMSGKPGINLLDSLWPFVLTSIFAQGYKNGLYIFLLRQYFKGMPVELEEAAYIDGCSAFKTFYKVMLPSAVPILVTVFLFGFVWQWTDSFYSSLYLSDFKVMSGGLGSLAANIYSSELSFISPALTSMMNNTGTILVIFPLFVLYLFAQRYFVESIERSGIVG</sequence>
<evidence type="ECO:0000259" key="8">
    <source>
        <dbReference type="PROSITE" id="PS50928"/>
    </source>
</evidence>
<comment type="subcellular location">
    <subcellularLocation>
        <location evidence="1 7">Cell membrane</location>
        <topology evidence="1 7">Multi-pass membrane protein</topology>
    </subcellularLocation>
</comment>
<evidence type="ECO:0000256" key="4">
    <source>
        <dbReference type="ARBA" id="ARBA00022692"/>
    </source>
</evidence>
<dbReference type="AlphaFoldDB" id="A0AAE3IQB5"/>